<sequence length="177" mass="19480">MTVHPLVVALVVRSTEPGRFGTAATAWFARQVERRDDFKLDLIDLAVTPPDSLADRIAAADSAVIVSPEYNHSYPGELKIAIDSVRRPWYAKPVAFIVYGGRSGGLRAAEQLRLVFAELHAVPIRETLSFHQVPSCFTNEGEPVEPGTTNAATTLLDRLAWWARALRDARATTPYPV</sequence>
<reference evidence="2 3" key="2">
    <citation type="journal article" date="2020" name="Microbiol. Resour. Announc.">
        <title>Antarctic desert soil bacteria exhibit high novel natural product potential, evaluated through long-read genome sequencing and comparative genomics.</title>
        <authorList>
            <person name="Benaud N."/>
            <person name="Edwards R.J."/>
            <person name="Amos T.G."/>
            <person name="D'Agostino P.M."/>
            <person name="Gutierrez-Chavez C."/>
            <person name="Montgomery K."/>
            <person name="Nicetic I."/>
            <person name="Ferrari B.C."/>
        </authorList>
    </citation>
    <scope>NUCLEOTIDE SEQUENCE [LARGE SCALE GENOMIC DNA]</scope>
    <source>
        <strain evidence="2 3">SPB151</strain>
    </source>
</reference>
<keyword evidence="3" id="KW-1185">Reference proteome</keyword>
<accession>A0A7G6X0J2</accession>
<evidence type="ECO:0000259" key="1">
    <source>
        <dbReference type="Pfam" id="PF03358"/>
    </source>
</evidence>
<dbReference type="AlphaFoldDB" id="A0A7G6X0J2"/>
<evidence type="ECO:0000313" key="2">
    <source>
        <dbReference type="EMBL" id="QNE19757.1"/>
    </source>
</evidence>
<dbReference type="GO" id="GO:0016491">
    <property type="term" value="F:oxidoreductase activity"/>
    <property type="evidence" value="ECO:0007669"/>
    <property type="project" value="InterPro"/>
</dbReference>
<dbReference type="GO" id="GO:0005829">
    <property type="term" value="C:cytosol"/>
    <property type="evidence" value="ECO:0007669"/>
    <property type="project" value="TreeGrafter"/>
</dbReference>
<dbReference type="InterPro" id="IPR005025">
    <property type="entry name" value="FMN_Rdtase-like_dom"/>
</dbReference>
<name>A0A7G6X0J2_9ACTN</name>
<dbReference type="SUPFAM" id="SSF52218">
    <property type="entry name" value="Flavoproteins"/>
    <property type="match status" value="1"/>
</dbReference>
<evidence type="ECO:0000313" key="3">
    <source>
        <dbReference type="Proteomes" id="UP000515563"/>
    </source>
</evidence>
<proteinExistence type="predicted"/>
<dbReference type="KEGG" id="kqi:F1D05_19825"/>
<dbReference type="PANTHER" id="PTHR30543">
    <property type="entry name" value="CHROMATE REDUCTASE"/>
    <property type="match status" value="1"/>
</dbReference>
<feature type="domain" description="NADPH-dependent FMN reductase-like" evidence="1">
    <location>
        <begin position="8"/>
        <end position="132"/>
    </location>
</feature>
<protein>
    <submittedName>
        <fullName evidence="2">NAD(P)H-dependent oxidoreductase</fullName>
    </submittedName>
</protein>
<dbReference type="InterPro" id="IPR029039">
    <property type="entry name" value="Flavoprotein-like_sf"/>
</dbReference>
<dbReference type="InterPro" id="IPR050712">
    <property type="entry name" value="NAD(P)H-dep_reductase"/>
</dbReference>
<reference evidence="3" key="1">
    <citation type="submission" date="2019-09" db="EMBL/GenBank/DDBJ databases">
        <title>Antimicrobial potential of Antarctic Bacteria.</title>
        <authorList>
            <person name="Benaud N."/>
            <person name="Edwards R.J."/>
            <person name="Ferrari B.C."/>
        </authorList>
    </citation>
    <scope>NUCLEOTIDE SEQUENCE [LARGE SCALE GENOMIC DNA]</scope>
    <source>
        <strain evidence="3">SPB151</strain>
    </source>
</reference>
<dbReference type="Pfam" id="PF03358">
    <property type="entry name" value="FMN_red"/>
    <property type="match status" value="1"/>
</dbReference>
<dbReference type="PANTHER" id="PTHR30543:SF21">
    <property type="entry name" value="NAD(P)H-DEPENDENT FMN REDUCTASE LOT6"/>
    <property type="match status" value="1"/>
</dbReference>
<gene>
    <name evidence="2" type="ORF">F1D05_19825</name>
</gene>
<dbReference type="GO" id="GO:0010181">
    <property type="term" value="F:FMN binding"/>
    <property type="evidence" value="ECO:0007669"/>
    <property type="project" value="TreeGrafter"/>
</dbReference>
<dbReference type="RefSeq" id="WP_185441697.1">
    <property type="nucleotide sequence ID" value="NZ_CP043661.1"/>
</dbReference>
<dbReference type="Proteomes" id="UP000515563">
    <property type="component" value="Chromosome"/>
</dbReference>
<dbReference type="EMBL" id="CP043661">
    <property type="protein sequence ID" value="QNE19757.1"/>
    <property type="molecule type" value="Genomic_DNA"/>
</dbReference>
<dbReference type="Gene3D" id="3.40.50.360">
    <property type="match status" value="1"/>
</dbReference>
<organism evidence="2 3">
    <name type="scientific">Kribbella qitaiheensis</name>
    <dbReference type="NCBI Taxonomy" id="1544730"/>
    <lineage>
        <taxon>Bacteria</taxon>
        <taxon>Bacillati</taxon>
        <taxon>Actinomycetota</taxon>
        <taxon>Actinomycetes</taxon>
        <taxon>Propionibacteriales</taxon>
        <taxon>Kribbellaceae</taxon>
        <taxon>Kribbella</taxon>
    </lineage>
</organism>